<evidence type="ECO:0000256" key="3">
    <source>
        <dbReference type="ARBA" id="ARBA00022475"/>
    </source>
</evidence>
<dbReference type="GO" id="GO:0005886">
    <property type="term" value="C:plasma membrane"/>
    <property type="evidence" value="ECO:0007669"/>
    <property type="project" value="UniProtKB-SubCell"/>
</dbReference>
<keyword evidence="5" id="KW-0547">Nucleotide-binding</keyword>
<dbReference type="PANTHER" id="PTHR43394">
    <property type="entry name" value="ATP-DEPENDENT PERMEASE MDL1, MITOCHONDRIAL"/>
    <property type="match status" value="1"/>
</dbReference>
<dbReference type="GO" id="GO:0015421">
    <property type="term" value="F:ABC-type oligopeptide transporter activity"/>
    <property type="evidence" value="ECO:0007669"/>
    <property type="project" value="TreeGrafter"/>
</dbReference>
<protein>
    <submittedName>
        <fullName evidence="12">ABC transporter ATP-binding protein</fullName>
    </submittedName>
</protein>
<keyword evidence="13" id="KW-1185">Reference proteome</keyword>
<evidence type="ECO:0000259" key="11">
    <source>
        <dbReference type="PROSITE" id="PS50929"/>
    </source>
</evidence>
<dbReference type="InterPro" id="IPR027417">
    <property type="entry name" value="P-loop_NTPase"/>
</dbReference>
<dbReference type="SUPFAM" id="SSF90123">
    <property type="entry name" value="ABC transporter transmembrane region"/>
    <property type="match status" value="1"/>
</dbReference>
<dbReference type="Pfam" id="PF00664">
    <property type="entry name" value="ABC_membrane"/>
    <property type="match status" value="1"/>
</dbReference>
<dbReference type="InterPro" id="IPR036640">
    <property type="entry name" value="ABC1_TM_sf"/>
</dbReference>
<dbReference type="InterPro" id="IPR003439">
    <property type="entry name" value="ABC_transporter-like_ATP-bd"/>
</dbReference>
<reference evidence="12 13" key="1">
    <citation type="submission" date="2020-08" db="EMBL/GenBank/DDBJ databases">
        <title>Cohnella phylogeny.</title>
        <authorList>
            <person name="Dunlap C."/>
        </authorList>
    </citation>
    <scope>NUCLEOTIDE SEQUENCE [LARGE SCALE GENOMIC DNA]</scope>
    <source>
        <strain evidence="12 13">CBP 2801</strain>
    </source>
</reference>
<evidence type="ECO:0000256" key="1">
    <source>
        <dbReference type="ARBA" id="ARBA00004651"/>
    </source>
</evidence>
<feature type="transmembrane region" description="Helical" evidence="9">
    <location>
        <begin position="238"/>
        <end position="258"/>
    </location>
</feature>
<dbReference type="InterPro" id="IPR017871">
    <property type="entry name" value="ABC_transporter-like_CS"/>
</dbReference>
<feature type="transmembrane region" description="Helical" evidence="9">
    <location>
        <begin position="155"/>
        <end position="174"/>
    </location>
</feature>
<keyword evidence="7 9" id="KW-1133">Transmembrane helix</keyword>
<evidence type="ECO:0000256" key="6">
    <source>
        <dbReference type="ARBA" id="ARBA00022840"/>
    </source>
</evidence>
<evidence type="ECO:0000256" key="4">
    <source>
        <dbReference type="ARBA" id="ARBA00022692"/>
    </source>
</evidence>
<keyword evidence="4 9" id="KW-0812">Transmembrane</keyword>
<dbReference type="GO" id="GO:0005524">
    <property type="term" value="F:ATP binding"/>
    <property type="evidence" value="ECO:0007669"/>
    <property type="project" value="UniProtKB-KW"/>
</dbReference>
<evidence type="ECO:0000313" key="12">
    <source>
        <dbReference type="EMBL" id="MBB6735183.1"/>
    </source>
</evidence>
<dbReference type="InterPro" id="IPR011527">
    <property type="entry name" value="ABC1_TM_dom"/>
</dbReference>
<feature type="domain" description="ABC transmembrane type-1" evidence="11">
    <location>
        <begin position="17"/>
        <end position="298"/>
    </location>
</feature>
<keyword evidence="2" id="KW-0813">Transport</keyword>
<keyword evidence="6 12" id="KW-0067">ATP-binding</keyword>
<dbReference type="InterPro" id="IPR003593">
    <property type="entry name" value="AAA+_ATPase"/>
</dbReference>
<evidence type="ECO:0000256" key="8">
    <source>
        <dbReference type="ARBA" id="ARBA00023136"/>
    </source>
</evidence>
<organism evidence="12 13">
    <name type="scientific">Cohnella zeiphila</name>
    <dbReference type="NCBI Taxonomy" id="2761120"/>
    <lineage>
        <taxon>Bacteria</taxon>
        <taxon>Bacillati</taxon>
        <taxon>Bacillota</taxon>
        <taxon>Bacilli</taxon>
        <taxon>Bacillales</taxon>
        <taxon>Paenibacillaceae</taxon>
        <taxon>Cohnella</taxon>
    </lineage>
</organism>
<dbReference type="RefSeq" id="WP_185132840.1">
    <property type="nucleotide sequence ID" value="NZ_JACJVO010000045.1"/>
</dbReference>
<dbReference type="SUPFAM" id="SSF52540">
    <property type="entry name" value="P-loop containing nucleoside triphosphate hydrolases"/>
    <property type="match status" value="1"/>
</dbReference>
<evidence type="ECO:0000256" key="5">
    <source>
        <dbReference type="ARBA" id="ARBA00022741"/>
    </source>
</evidence>
<feature type="domain" description="ABC transporter" evidence="10">
    <location>
        <begin position="332"/>
        <end position="568"/>
    </location>
</feature>
<dbReference type="PROSITE" id="PS50929">
    <property type="entry name" value="ABC_TM1F"/>
    <property type="match status" value="1"/>
</dbReference>
<keyword evidence="8 9" id="KW-0472">Membrane</keyword>
<dbReference type="PROSITE" id="PS00211">
    <property type="entry name" value="ABC_TRANSPORTER_1"/>
    <property type="match status" value="1"/>
</dbReference>
<keyword evidence="3" id="KW-1003">Cell membrane</keyword>
<evidence type="ECO:0000256" key="2">
    <source>
        <dbReference type="ARBA" id="ARBA00022448"/>
    </source>
</evidence>
<name>A0A7X0SWE0_9BACL</name>
<gene>
    <name evidence="12" type="ORF">H7C18_30155</name>
</gene>
<dbReference type="EMBL" id="JACJVO010000045">
    <property type="protein sequence ID" value="MBB6735183.1"/>
    <property type="molecule type" value="Genomic_DNA"/>
</dbReference>
<sequence length="579" mass="64299">MRNERKYVKKYGLPFSFAFLLVAMEALCDLLQPTLLSRMIDEGVSRLDLNTVLRFGAYMLLVTAAGAVAASGRNIVSSRVSQRFGAELRSDLFRHIQSQTLPQLDRFDRASLVTRLTNDVTQVQNFVNGMMRVFAKAPILCIGSLVMAIRLNPKLATVLAIVVPIVAVLIYFNLRIGFPLFLKVQAAMDRLNGVMREYLSGVRVVKAFNRFADESVKFERINEDYRVHSVRALRRMSVFNPAVLLTVNFGIVTVLWIGGLRVDNGQMQVGHIVAFVNYMTQILFSLMMISMVFNMLVRAKASYGRIGEVMASAAHVHRRTGAEDEMEGRGRIDFEDVTFSYDGEEGTPALKSIRLHCLPGQTVGIIGSTGSGKTTLVQLIPRFYEATSGTVKVDGVDVRRLDPKTLRDKAAIVPQRVMLFSGTIRDNIRWGNESATQEQIERAARMAAAHDFIRSLPEGYDTKLGQGGVNLSGGQKQRLSIARALVREPEILILDDCTSAVDVATEAVIKEQLRTYARGLTCLLIAQRITSVMDADQIVVLDRGEIAGIGDHQTLLRECGVYQEIYRSQIGKEMQSHGA</sequence>
<dbReference type="InterPro" id="IPR039421">
    <property type="entry name" value="Type_1_exporter"/>
</dbReference>
<dbReference type="GO" id="GO:0016887">
    <property type="term" value="F:ATP hydrolysis activity"/>
    <property type="evidence" value="ECO:0007669"/>
    <property type="project" value="InterPro"/>
</dbReference>
<comment type="caution">
    <text evidence="12">The sequence shown here is derived from an EMBL/GenBank/DDBJ whole genome shotgun (WGS) entry which is preliminary data.</text>
</comment>
<dbReference type="Proteomes" id="UP000564644">
    <property type="component" value="Unassembled WGS sequence"/>
</dbReference>
<feature type="transmembrane region" description="Helical" evidence="9">
    <location>
        <begin position="278"/>
        <end position="297"/>
    </location>
</feature>
<evidence type="ECO:0000259" key="10">
    <source>
        <dbReference type="PROSITE" id="PS50893"/>
    </source>
</evidence>
<feature type="transmembrane region" description="Helical" evidence="9">
    <location>
        <begin position="133"/>
        <end position="149"/>
    </location>
</feature>
<dbReference type="PANTHER" id="PTHR43394:SF1">
    <property type="entry name" value="ATP-BINDING CASSETTE SUB-FAMILY B MEMBER 10, MITOCHONDRIAL"/>
    <property type="match status" value="1"/>
</dbReference>
<evidence type="ECO:0000313" key="13">
    <source>
        <dbReference type="Proteomes" id="UP000564644"/>
    </source>
</evidence>
<dbReference type="Pfam" id="PF00005">
    <property type="entry name" value="ABC_tran"/>
    <property type="match status" value="1"/>
</dbReference>
<evidence type="ECO:0000256" key="7">
    <source>
        <dbReference type="ARBA" id="ARBA00022989"/>
    </source>
</evidence>
<dbReference type="Gene3D" id="1.20.1560.10">
    <property type="entry name" value="ABC transporter type 1, transmembrane domain"/>
    <property type="match status" value="1"/>
</dbReference>
<proteinExistence type="predicted"/>
<dbReference type="PROSITE" id="PS50893">
    <property type="entry name" value="ABC_TRANSPORTER_2"/>
    <property type="match status" value="1"/>
</dbReference>
<evidence type="ECO:0000256" key="9">
    <source>
        <dbReference type="SAM" id="Phobius"/>
    </source>
</evidence>
<comment type="subcellular location">
    <subcellularLocation>
        <location evidence="1">Cell membrane</location>
        <topology evidence="1">Multi-pass membrane protein</topology>
    </subcellularLocation>
</comment>
<feature type="transmembrane region" description="Helical" evidence="9">
    <location>
        <begin position="52"/>
        <end position="72"/>
    </location>
</feature>
<accession>A0A7X0SWE0</accession>
<dbReference type="Gene3D" id="3.40.50.300">
    <property type="entry name" value="P-loop containing nucleotide triphosphate hydrolases"/>
    <property type="match status" value="1"/>
</dbReference>
<dbReference type="SMART" id="SM00382">
    <property type="entry name" value="AAA"/>
    <property type="match status" value="1"/>
</dbReference>
<dbReference type="CDD" id="cd18548">
    <property type="entry name" value="ABC_6TM_Tm287_like"/>
    <property type="match status" value="1"/>
</dbReference>
<dbReference type="FunFam" id="3.40.50.300:FF:000221">
    <property type="entry name" value="Multidrug ABC transporter ATP-binding protein"/>
    <property type="match status" value="1"/>
</dbReference>
<dbReference type="AlphaFoldDB" id="A0A7X0SWE0"/>